<dbReference type="SMART" id="SM00267">
    <property type="entry name" value="GGDEF"/>
    <property type="match status" value="1"/>
</dbReference>
<evidence type="ECO:0000256" key="1">
    <source>
        <dbReference type="ARBA" id="ARBA00012528"/>
    </source>
</evidence>
<dbReference type="Pfam" id="PF00990">
    <property type="entry name" value="GGDEF"/>
    <property type="match status" value="2"/>
</dbReference>
<feature type="region of interest" description="Disordered" evidence="2">
    <location>
        <begin position="342"/>
        <end position="364"/>
    </location>
</feature>
<keyword evidence="3" id="KW-0812">Transmembrane</keyword>
<evidence type="ECO:0000313" key="5">
    <source>
        <dbReference type="EMBL" id="MBV0931989.1"/>
    </source>
</evidence>
<organism evidence="5 6">
    <name type="scientific">Marinobacterium weihaiense</name>
    <dbReference type="NCBI Taxonomy" id="2851016"/>
    <lineage>
        <taxon>Bacteria</taxon>
        <taxon>Pseudomonadati</taxon>
        <taxon>Pseudomonadota</taxon>
        <taxon>Gammaproteobacteria</taxon>
        <taxon>Oceanospirillales</taxon>
        <taxon>Oceanospirillaceae</taxon>
        <taxon>Marinobacterium</taxon>
    </lineage>
</organism>
<proteinExistence type="predicted"/>
<feature type="transmembrane region" description="Helical" evidence="3">
    <location>
        <begin position="59"/>
        <end position="79"/>
    </location>
</feature>
<dbReference type="NCBIfam" id="TIGR00254">
    <property type="entry name" value="GGDEF"/>
    <property type="match status" value="1"/>
</dbReference>
<dbReference type="EC" id="2.7.7.65" evidence="1"/>
<evidence type="ECO:0000256" key="2">
    <source>
        <dbReference type="SAM" id="MobiDB-lite"/>
    </source>
</evidence>
<dbReference type="PANTHER" id="PTHR45138">
    <property type="entry name" value="REGULATORY COMPONENTS OF SENSORY TRANSDUCTION SYSTEM"/>
    <property type="match status" value="1"/>
</dbReference>
<keyword evidence="3" id="KW-0472">Membrane</keyword>
<dbReference type="InterPro" id="IPR050469">
    <property type="entry name" value="Diguanylate_Cyclase"/>
</dbReference>
<keyword evidence="6" id="KW-1185">Reference proteome</keyword>
<feature type="domain" description="GGDEF" evidence="4">
    <location>
        <begin position="259"/>
        <end position="410"/>
    </location>
</feature>
<feature type="transmembrane region" description="Helical" evidence="3">
    <location>
        <begin position="191"/>
        <end position="207"/>
    </location>
</feature>
<feature type="transmembrane region" description="Helical" evidence="3">
    <location>
        <begin position="167"/>
        <end position="184"/>
    </location>
</feature>
<dbReference type="PROSITE" id="PS50887">
    <property type="entry name" value="GGDEF"/>
    <property type="match status" value="1"/>
</dbReference>
<comment type="caution">
    <text evidence="5">The sequence shown here is derived from an EMBL/GenBank/DDBJ whole genome shotgun (WGS) entry which is preliminary data.</text>
</comment>
<dbReference type="InterPro" id="IPR000160">
    <property type="entry name" value="GGDEF_dom"/>
</dbReference>
<dbReference type="RefSeq" id="WP_217333405.1">
    <property type="nucleotide sequence ID" value="NZ_JAHQZT010000001.1"/>
</dbReference>
<gene>
    <name evidence="5" type="ORF">KTN04_01355</name>
</gene>
<feature type="transmembrane region" description="Helical" evidence="3">
    <location>
        <begin position="219"/>
        <end position="238"/>
    </location>
</feature>
<accession>A0ABS6M6S6</accession>
<dbReference type="EMBL" id="JAHQZT010000001">
    <property type="protein sequence ID" value="MBV0931989.1"/>
    <property type="molecule type" value="Genomic_DNA"/>
</dbReference>
<dbReference type="PANTHER" id="PTHR45138:SF9">
    <property type="entry name" value="DIGUANYLATE CYCLASE DGCM-RELATED"/>
    <property type="match status" value="1"/>
</dbReference>
<feature type="region of interest" description="Disordered" evidence="2">
    <location>
        <begin position="404"/>
        <end position="427"/>
    </location>
</feature>
<evidence type="ECO:0000313" key="6">
    <source>
        <dbReference type="Proteomes" id="UP000755551"/>
    </source>
</evidence>
<reference evidence="5 6" key="1">
    <citation type="submission" date="2021-06" db="EMBL/GenBank/DDBJ databases">
        <title>Bacterium isolated from marine sediment.</title>
        <authorList>
            <person name="Zhu K.-L."/>
            <person name="Du Z.-J."/>
            <person name="Liang Q.-Y."/>
        </authorList>
    </citation>
    <scope>NUCLEOTIDE SEQUENCE [LARGE SCALE GENOMIC DNA]</scope>
    <source>
        <strain evidence="5 6">A346</strain>
    </source>
</reference>
<evidence type="ECO:0000259" key="4">
    <source>
        <dbReference type="PROSITE" id="PS50887"/>
    </source>
</evidence>
<dbReference type="Proteomes" id="UP000755551">
    <property type="component" value="Unassembled WGS sequence"/>
</dbReference>
<sequence>MTRKTALRLLLLLLIPLPLLLPTNRTLWAAEYMLFIVSLPWLFGGIVALLATGFKQSRLLLHALHLAAASGLLQLIGNAGLNHPAAYVALVFTGLIWPVIQLWILWRPGCNVWSRCNAMRALFVLAPYVALSLLLQYQPLLLATALPRLPAACIEFFMAGTSISKGVFWWQLMVLSLTLALSVLKRHPDILPCLSLNLIMLAALFSVDNNLHSALLHLLGQALLLAALIEHGYAMAFVDALTGIPARRALEHQLINPGAKYGIAMLDVDHFKQFNDRYGHDTGDQVLRMVAAQVQRIGAGGRAFRYGGEEFTVVFRRGSPQAALEALETLREAIAVYPLTIRTPNRPKDNQAGRQQRNRHNETETVHVTISIGFCWHQGETTPDAVIKRADEALYEAKRSGRNCLRQAGQNTHKQKRRSRNDFARKR</sequence>
<keyword evidence="3" id="KW-1133">Transmembrane helix</keyword>
<feature type="transmembrane region" description="Helical" evidence="3">
    <location>
        <begin position="85"/>
        <end position="106"/>
    </location>
</feature>
<name>A0ABS6M6S6_9GAMM</name>
<feature type="transmembrane region" description="Helical" evidence="3">
    <location>
        <begin position="32"/>
        <end position="52"/>
    </location>
</feature>
<feature type="transmembrane region" description="Helical" evidence="3">
    <location>
        <begin position="118"/>
        <end position="137"/>
    </location>
</feature>
<protein>
    <recommendedName>
        <fullName evidence="1">diguanylate cyclase</fullName>
        <ecNumber evidence="1">2.7.7.65</ecNumber>
    </recommendedName>
</protein>
<evidence type="ECO:0000256" key="3">
    <source>
        <dbReference type="SAM" id="Phobius"/>
    </source>
</evidence>
<dbReference type="CDD" id="cd01949">
    <property type="entry name" value="GGDEF"/>
    <property type="match status" value="1"/>
</dbReference>